<name>A0A7V1A5Y6_9RHOB</name>
<comment type="caution">
    <text evidence="3">The sequence shown here is derived from an EMBL/GenBank/DDBJ whole genome shotgun (WGS) entry which is preliminary data.</text>
</comment>
<dbReference type="GO" id="GO:0043565">
    <property type="term" value="F:sequence-specific DNA binding"/>
    <property type="evidence" value="ECO:0007669"/>
    <property type="project" value="InterPro"/>
</dbReference>
<dbReference type="InterPro" id="IPR053142">
    <property type="entry name" value="PchR_regulatory_protein"/>
</dbReference>
<keyword evidence="1" id="KW-0805">Transcription regulation</keyword>
<protein>
    <submittedName>
        <fullName evidence="3">AraC family transcriptional regulator</fullName>
    </submittedName>
</protein>
<dbReference type="InterPro" id="IPR018060">
    <property type="entry name" value="HTH_AraC"/>
</dbReference>
<gene>
    <name evidence="3" type="ORF">ENH63_03090</name>
</gene>
<organism evidence="3">
    <name type="scientific">Sulfitobacter litoralis</name>
    <dbReference type="NCBI Taxonomy" id="335975"/>
    <lineage>
        <taxon>Bacteria</taxon>
        <taxon>Pseudomonadati</taxon>
        <taxon>Pseudomonadota</taxon>
        <taxon>Alphaproteobacteria</taxon>
        <taxon>Rhodobacterales</taxon>
        <taxon>Roseobacteraceae</taxon>
        <taxon>Sulfitobacter</taxon>
    </lineage>
</organism>
<dbReference type="SUPFAM" id="SSF46689">
    <property type="entry name" value="Homeodomain-like"/>
    <property type="match status" value="1"/>
</dbReference>
<dbReference type="AlphaFoldDB" id="A0A7V1A5Y6"/>
<dbReference type="InterPro" id="IPR009057">
    <property type="entry name" value="Homeodomain-like_sf"/>
</dbReference>
<evidence type="ECO:0000256" key="2">
    <source>
        <dbReference type="ARBA" id="ARBA00023163"/>
    </source>
</evidence>
<dbReference type="GO" id="GO:0003700">
    <property type="term" value="F:DNA-binding transcription factor activity"/>
    <property type="evidence" value="ECO:0007669"/>
    <property type="project" value="InterPro"/>
</dbReference>
<keyword evidence="2" id="KW-0804">Transcription</keyword>
<dbReference type="SMART" id="SM00342">
    <property type="entry name" value="HTH_ARAC"/>
    <property type="match status" value="1"/>
</dbReference>
<dbReference type="PANTHER" id="PTHR47893:SF1">
    <property type="entry name" value="REGULATORY PROTEIN PCHR"/>
    <property type="match status" value="1"/>
</dbReference>
<evidence type="ECO:0000256" key="1">
    <source>
        <dbReference type="ARBA" id="ARBA00023015"/>
    </source>
</evidence>
<reference evidence="3" key="1">
    <citation type="journal article" date="2020" name="mSystems">
        <title>Genome- and Community-Level Interaction Insights into Carbon Utilization and Element Cycling Functions of Hydrothermarchaeota in Hydrothermal Sediment.</title>
        <authorList>
            <person name="Zhou Z."/>
            <person name="Liu Y."/>
            <person name="Xu W."/>
            <person name="Pan J."/>
            <person name="Luo Z.H."/>
            <person name="Li M."/>
        </authorList>
    </citation>
    <scope>NUCLEOTIDE SEQUENCE [LARGE SCALE GENOMIC DNA]</scope>
    <source>
        <strain evidence="3">HyVt-323</strain>
    </source>
</reference>
<proteinExistence type="predicted"/>
<dbReference type="PANTHER" id="PTHR47893">
    <property type="entry name" value="REGULATORY PROTEIN PCHR"/>
    <property type="match status" value="1"/>
</dbReference>
<evidence type="ECO:0000313" key="3">
    <source>
        <dbReference type="EMBL" id="HDZ50766.1"/>
    </source>
</evidence>
<dbReference type="PROSITE" id="PS01124">
    <property type="entry name" value="HTH_ARAC_FAMILY_2"/>
    <property type="match status" value="1"/>
</dbReference>
<sequence length="162" mass="18615">MELQPALHNALGRRNVTADFGAEHPTHRRNPLLQFDPKLGSPVRYRYQRRKKVVVPRIVRTAEEYIIEYAADAPTLTEIASALDISVRNLTLNFKKFRGCTPGQFIREQRLQATRKALLEADQDQTVSQIAASFSYIHMGEFAKIYRNRFGELPSETLNRSK</sequence>
<dbReference type="Gene3D" id="1.10.10.60">
    <property type="entry name" value="Homeodomain-like"/>
    <property type="match status" value="1"/>
</dbReference>
<accession>A0A7V1A5Y6</accession>
<dbReference type="Proteomes" id="UP000885704">
    <property type="component" value="Unassembled WGS sequence"/>
</dbReference>
<dbReference type="Pfam" id="PF12833">
    <property type="entry name" value="HTH_18"/>
    <property type="match status" value="1"/>
</dbReference>
<dbReference type="EMBL" id="DRFN01000009">
    <property type="protein sequence ID" value="HDZ50766.1"/>
    <property type="molecule type" value="Genomic_DNA"/>
</dbReference>